<dbReference type="InterPro" id="IPR036390">
    <property type="entry name" value="WH_DNA-bd_sf"/>
</dbReference>
<keyword evidence="2" id="KW-0238">DNA-binding</keyword>
<dbReference type="PANTHER" id="PTHR33154">
    <property type="entry name" value="TRANSCRIPTIONAL REGULATOR, ARSR FAMILY"/>
    <property type="match status" value="1"/>
</dbReference>
<gene>
    <name evidence="5" type="ORF">ACFQJ9_10240</name>
</gene>
<name>A0ABD5Z3N7_9EURY</name>
<dbReference type="SMART" id="SM00418">
    <property type="entry name" value="HTH_ARSR"/>
    <property type="match status" value="1"/>
</dbReference>
<feature type="domain" description="HTH arsR-type" evidence="4">
    <location>
        <begin position="38"/>
        <end position="133"/>
    </location>
</feature>
<dbReference type="PROSITE" id="PS50987">
    <property type="entry name" value="HTH_ARSR_2"/>
    <property type="match status" value="1"/>
</dbReference>
<dbReference type="EMBL" id="JBHTAR010000011">
    <property type="protein sequence ID" value="MFC7199781.1"/>
    <property type="molecule type" value="Genomic_DNA"/>
</dbReference>
<dbReference type="RefSeq" id="WP_279529705.1">
    <property type="nucleotide sequence ID" value="NZ_CP122312.1"/>
</dbReference>
<comment type="caution">
    <text evidence="5">The sequence shown here is derived from an EMBL/GenBank/DDBJ whole genome shotgun (WGS) entry which is preliminary data.</text>
</comment>
<dbReference type="PRINTS" id="PR00778">
    <property type="entry name" value="HTHARSR"/>
</dbReference>
<dbReference type="NCBIfam" id="NF033788">
    <property type="entry name" value="HTH_metalloreg"/>
    <property type="match status" value="1"/>
</dbReference>
<dbReference type="AlphaFoldDB" id="A0ABD5Z3N7"/>
<evidence type="ECO:0000313" key="5">
    <source>
        <dbReference type="EMBL" id="MFC7199781.1"/>
    </source>
</evidence>
<dbReference type="Gene3D" id="1.10.10.10">
    <property type="entry name" value="Winged helix-like DNA-binding domain superfamily/Winged helix DNA-binding domain"/>
    <property type="match status" value="1"/>
</dbReference>
<reference evidence="5 6" key="1">
    <citation type="journal article" date="2019" name="Int. J. Syst. Evol. Microbiol.">
        <title>The Global Catalogue of Microorganisms (GCM) 10K type strain sequencing project: providing services to taxonomists for standard genome sequencing and annotation.</title>
        <authorList>
            <consortium name="The Broad Institute Genomics Platform"/>
            <consortium name="The Broad Institute Genome Sequencing Center for Infectious Disease"/>
            <person name="Wu L."/>
            <person name="Ma J."/>
        </authorList>
    </citation>
    <scope>NUCLEOTIDE SEQUENCE [LARGE SCALE GENOMIC DNA]</scope>
    <source>
        <strain evidence="5 6">XZGYJ-43</strain>
    </source>
</reference>
<organism evidence="5 6">
    <name type="scientific">Halospeciosus flavus</name>
    <dbReference type="NCBI Taxonomy" id="3032283"/>
    <lineage>
        <taxon>Archaea</taxon>
        <taxon>Methanobacteriati</taxon>
        <taxon>Methanobacteriota</taxon>
        <taxon>Stenosarchaea group</taxon>
        <taxon>Halobacteria</taxon>
        <taxon>Halobacteriales</taxon>
        <taxon>Halobacteriaceae</taxon>
        <taxon>Halospeciosus</taxon>
    </lineage>
</organism>
<evidence type="ECO:0000259" key="4">
    <source>
        <dbReference type="PROSITE" id="PS50987"/>
    </source>
</evidence>
<protein>
    <submittedName>
        <fullName evidence="5">ArsR/SmtB family transcription factor</fullName>
    </submittedName>
</protein>
<keyword evidence="1" id="KW-0805">Transcription regulation</keyword>
<evidence type="ECO:0000313" key="6">
    <source>
        <dbReference type="Proteomes" id="UP001596447"/>
    </source>
</evidence>
<dbReference type="CDD" id="cd00090">
    <property type="entry name" value="HTH_ARSR"/>
    <property type="match status" value="1"/>
</dbReference>
<dbReference type="InterPro" id="IPR051081">
    <property type="entry name" value="HTH_MetalResp_TranReg"/>
</dbReference>
<sequence>MSQSTERLERLLTDELGECCAADVEARLDELDTLSDDAAGSSFDDDCGVFSTLGNETRSRIARILVGADDELCVCELEPLFDVSTSALSHALGDLVDAGLVTRRKEGNWRYYRSTERAERLFAVLDETRDDGGVDA</sequence>
<dbReference type="PANTHER" id="PTHR33154:SF33">
    <property type="entry name" value="TRANSCRIPTIONAL REPRESSOR SDPR"/>
    <property type="match status" value="1"/>
</dbReference>
<dbReference type="InterPro" id="IPR036388">
    <property type="entry name" value="WH-like_DNA-bd_sf"/>
</dbReference>
<proteinExistence type="predicted"/>
<evidence type="ECO:0000256" key="2">
    <source>
        <dbReference type="ARBA" id="ARBA00023125"/>
    </source>
</evidence>
<dbReference type="InterPro" id="IPR001845">
    <property type="entry name" value="HTH_ArsR_DNA-bd_dom"/>
</dbReference>
<dbReference type="InterPro" id="IPR011991">
    <property type="entry name" value="ArsR-like_HTH"/>
</dbReference>
<keyword evidence="6" id="KW-1185">Reference proteome</keyword>
<keyword evidence="3" id="KW-0804">Transcription</keyword>
<dbReference type="Proteomes" id="UP001596447">
    <property type="component" value="Unassembled WGS sequence"/>
</dbReference>
<dbReference type="SUPFAM" id="SSF46785">
    <property type="entry name" value="Winged helix' DNA-binding domain"/>
    <property type="match status" value="1"/>
</dbReference>
<evidence type="ECO:0000256" key="1">
    <source>
        <dbReference type="ARBA" id="ARBA00023015"/>
    </source>
</evidence>
<dbReference type="GO" id="GO:0003677">
    <property type="term" value="F:DNA binding"/>
    <property type="evidence" value="ECO:0007669"/>
    <property type="project" value="UniProtKB-KW"/>
</dbReference>
<accession>A0ABD5Z3N7</accession>
<evidence type="ECO:0000256" key="3">
    <source>
        <dbReference type="ARBA" id="ARBA00023163"/>
    </source>
</evidence>
<dbReference type="Pfam" id="PF01022">
    <property type="entry name" value="HTH_5"/>
    <property type="match status" value="1"/>
</dbReference>